<protein>
    <recommendedName>
        <fullName evidence="5">NAD dependent epimerase/dehydratase</fullName>
    </recommendedName>
</protein>
<feature type="region of interest" description="Disordered" evidence="1">
    <location>
        <begin position="1"/>
        <end position="57"/>
    </location>
</feature>
<feature type="transmembrane region" description="Helical" evidence="2">
    <location>
        <begin position="335"/>
        <end position="355"/>
    </location>
</feature>
<organism evidence="3 4">
    <name type="scientific">Sordaria brevicollis</name>
    <dbReference type="NCBI Taxonomy" id="83679"/>
    <lineage>
        <taxon>Eukaryota</taxon>
        <taxon>Fungi</taxon>
        <taxon>Dikarya</taxon>
        <taxon>Ascomycota</taxon>
        <taxon>Pezizomycotina</taxon>
        <taxon>Sordariomycetes</taxon>
        <taxon>Sordariomycetidae</taxon>
        <taxon>Sordariales</taxon>
        <taxon>Sordariaceae</taxon>
        <taxon>Sordaria</taxon>
    </lineage>
</organism>
<dbReference type="PANTHER" id="PTHR36978:SF8">
    <property type="entry name" value="NAD DEPENDENT EPIMERASE_DEHYDRATASE"/>
    <property type="match status" value="1"/>
</dbReference>
<comment type="caution">
    <text evidence="3">The sequence shown here is derived from an EMBL/GenBank/DDBJ whole genome shotgun (WGS) entry which is preliminary data.</text>
</comment>
<gene>
    <name evidence="3" type="ORF">B0T20DRAFT_454189</name>
</gene>
<dbReference type="PANTHER" id="PTHR36978">
    <property type="entry name" value="P-LOOP CONTAINING NUCLEOTIDE TRIPHOSPHATE HYDROLASE"/>
    <property type="match status" value="1"/>
</dbReference>
<keyword evidence="4" id="KW-1185">Reference proteome</keyword>
<dbReference type="InterPro" id="IPR040632">
    <property type="entry name" value="Sulfotransfer_4"/>
</dbReference>
<sequence>MAIALPETHQPKDRPEPQDRNRDLDVKDDQPSSDQAQHVHVKSHADSSLPSSPEPHTTNILTTLHNLLTTLHHLFTTLPSLPLSSPIWSLIEHLYRLPSPPPPRVRDPSRPLQLICVGFPRTGTESLAQALTHLGYSHVYHGWDIVYDPSDLCYSPGWVKLARKKFYPPPVSSTHDLSQPSQPVISKEDFDELLGHCQAVTDAPASVFASELITAYPEALVILNQRRDITKWKQSLEKTILKANESWAFWIASWLDRECFWAWHVYERLLWPGLFRCVGGYGELGAVWYIEDGWEPLCKFLDKEVPDTPFPHANAAVGGWKAREEQCNKRWVERAFVNLFLIVVGMISLVLFAWWRW</sequence>
<dbReference type="AlphaFoldDB" id="A0AAE0PBF0"/>
<accession>A0AAE0PBF0</accession>
<keyword evidence="2" id="KW-0472">Membrane</keyword>
<dbReference type="SUPFAM" id="SSF52540">
    <property type="entry name" value="P-loop containing nucleoside triphosphate hydrolases"/>
    <property type="match status" value="1"/>
</dbReference>
<dbReference type="Proteomes" id="UP001281003">
    <property type="component" value="Unassembled WGS sequence"/>
</dbReference>
<dbReference type="Pfam" id="PF17784">
    <property type="entry name" value="Sulfotransfer_4"/>
    <property type="match status" value="2"/>
</dbReference>
<evidence type="ECO:0000313" key="3">
    <source>
        <dbReference type="EMBL" id="KAK3396770.1"/>
    </source>
</evidence>
<dbReference type="EMBL" id="JAUTDP010000008">
    <property type="protein sequence ID" value="KAK3396770.1"/>
    <property type="molecule type" value="Genomic_DNA"/>
</dbReference>
<reference evidence="3" key="2">
    <citation type="submission" date="2023-07" db="EMBL/GenBank/DDBJ databases">
        <authorList>
            <consortium name="Lawrence Berkeley National Laboratory"/>
            <person name="Haridas S."/>
            <person name="Hensen N."/>
            <person name="Bonometti L."/>
            <person name="Westerberg I."/>
            <person name="Brannstrom I.O."/>
            <person name="Guillou S."/>
            <person name="Cros-Aarteil S."/>
            <person name="Calhoun S."/>
            <person name="Kuo A."/>
            <person name="Mondo S."/>
            <person name="Pangilinan J."/>
            <person name="Riley R."/>
            <person name="LaButti K."/>
            <person name="Andreopoulos B."/>
            <person name="Lipzen A."/>
            <person name="Chen C."/>
            <person name="Yanf M."/>
            <person name="Daum C."/>
            <person name="Ng V."/>
            <person name="Clum A."/>
            <person name="Steindorff A."/>
            <person name="Ohm R."/>
            <person name="Martin F."/>
            <person name="Silar P."/>
            <person name="Natvig D."/>
            <person name="Lalanne C."/>
            <person name="Gautier V."/>
            <person name="Ament-velasquez S.L."/>
            <person name="Kruys A."/>
            <person name="Hutchinson M.I."/>
            <person name="Powell A.J."/>
            <person name="Barry K."/>
            <person name="Miller A.N."/>
            <person name="Grigoriev I.V."/>
            <person name="Debuchy R."/>
            <person name="Gladieux P."/>
            <person name="Thoren M.H."/>
            <person name="Johannesson H."/>
        </authorList>
    </citation>
    <scope>NUCLEOTIDE SEQUENCE</scope>
    <source>
        <strain evidence="3">FGSC 1904</strain>
    </source>
</reference>
<keyword evidence="2" id="KW-0812">Transmembrane</keyword>
<evidence type="ECO:0008006" key="5">
    <source>
        <dbReference type="Google" id="ProtNLM"/>
    </source>
</evidence>
<evidence type="ECO:0000313" key="4">
    <source>
        <dbReference type="Proteomes" id="UP001281003"/>
    </source>
</evidence>
<name>A0AAE0PBF0_SORBR</name>
<evidence type="ECO:0000256" key="1">
    <source>
        <dbReference type="SAM" id="MobiDB-lite"/>
    </source>
</evidence>
<evidence type="ECO:0000256" key="2">
    <source>
        <dbReference type="SAM" id="Phobius"/>
    </source>
</evidence>
<proteinExistence type="predicted"/>
<dbReference type="InterPro" id="IPR027417">
    <property type="entry name" value="P-loop_NTPase"/>
</dbReference>
<reference evidence="3" key="1">
    <citation type="journal article" date="2023" name="Mol. Phylogenet. Evol.">
        <title>Genome-scale phylogeny and comparative genomics of the fungal order Sordariales.</title>
        <authorList>
            <person name="Hensen N."/>
            <person name="Bonometti L."/>
            <person name="Westerberg I."/>
            <person name="Brannstrom I.O."/>
            <person name="Guillou S."/>
            <person name="Cros-Aarteil S."/>
            <person name="Calhoun S."/>
            <person name="Haridas S."/>
            <person name="Kuo A."/>
            <person name="Mondo S."/>
            <person name="Pangilinan J."/>
            <person name="Riley R."/>
            <person name="LaButti K."/>
            <person name="Andreopoulos B."/>
            <person name="Lipzen A."/>
            <person name="Chen C."/>
            <person name="Yan M."/>
            <person name="Daum C."/>
            <person name="Ng V."/>
            <person name="Clum A."/>
            <person name="Steindorff A."/>
            <person name="Ohm R.A."/>
            <person name="Martin F."/>
            <person name="Silar P."/>
            <person name="Natvig D.O."/>
            <person name="Lalanne C."/>
            <person name="Gautier V."/>
            <person name="Ament-Velasquez S.L."/>
            <person name="Kruys A."/>
            <person name="Hutchinson M.I."/>
            <person name="Powell A.J."/>
            <person name="Barry K."/>
            <person name="Miller A.N."/>
            <person name="Grigoriev I.V."/>
            <person name="Debuchy R."/>
            <person name="Gladieux P."/>
            <person name="Hiltunen Thoren M."/>
            <person name="Johannesson H."/>
        </authorList>
    </citation>
    <scope>NUCLEOTIDE SEQUENCE</scope>
    <source>
        <strain evidence="3">FGSC 1904</strain>
    </source>
</reference>
<dbReference type="Gene3D" id="3.40.50.300">
    <property type="entry name" value="P-loop containing nucleotide triphosphate hydrolases"/>
    <property type="match status" value="1"/>
</dbReference>
<feature type="compositionally biased region" description="Basic and acidic residues" evidence="1">
    <location>
        <begin position="9"/>
        <end position="30"/>
    </location>
</feature>
<keyword evidence="2" id="KW-1133">Transmembrane helix</keyword>